<dbReference type="PANTHER" id="PTHR21047:SF2">
    <property type="entry name" value="THYMIDINE DIPHOSPHO-4-KETO-RHAMNOSE 3,5-EPIMERASE"/>
    <property type="match status" value="1"/>
</dbReference>
<dbReference type="CDD" id="cd00438">
    <property type="entry name" value="cupin_RmlC"/>
    <property type="match status" value="1"/>
</dbReference>
<evidence type="ECO:0000256" key="2">
    <source>
        <dbReference type="ARBA" id="ARBA00001997"/>
    </source>
</evidence>
<sequence length="179" mass="20410">MEVVELALEGLKLVKPRRFPDARGFFQQTYHYEQYAAAGIESRFVQDNWSRSTAGVLRGLHYQYRNPQAKLVSVMRGEVFDVAVDMRKNSPTFGKWEGVLLNEENGHQLFVPRGFAHGFYVLSDTVDFMYKCDDFYAPGDEYGVIWNDPDIGIEWPDGAEKLISDKDKVLPGMADALAF</sequence>
<evidence type="ECO:0000313" key="6">
    <source>
        <dbReference type="EMBL" id="MDZ8117315.1"/>
    </source>
</evidence>
<dbReference type="PANTHER" id="PTHR21047">
    <property type="entry name" value="DTDP-6-DEOXY-D-GLUCOSE-3,5 EPIMERASE"/>
    <property type="match status" value="1"/>
</dbReference>
<comment type="similarity">
    <text evidence="5">Belongs to the dTDP-4-dehydrorhamnose 3,5-epimerase family.</text>
</comment>
<dbReference type="Pfam" id="PF00908">
    <property type="entry name" value="dTDP_sugar_isom"/>
    <property type="match status" value="1"/>
</dbReference>
<comment type="subunit">
    <text evidence="5">Homodimer.</text>
</comment>
<dbReference type="Proteomes" id="UP001290861">
    <property type="component" value="Unassembled WGS sequence"/>
</dbReference>
<comment type="catalytic activity">
    <reaction evidence="1 5">
        <text>dTDP-4-dehydro-6-deoxy-alpha-D-glucose = dTDP-4-dehydro-beta-L-rhamnose</text>
        <dbReference type="Rhea" id="RHEA:16969"/>
        <dbReference type="ChEBI" id="CHEBI:57649"/>
        <dbReference type="ChEBI" id="CHEBI:62830"/>
        <dbReference type="EC" id="5.1.3.13"/>
    </reaction>
</comment>
<evidence type="ECO:0000256" key="4">
    <source>
        <dbReference type="ARBA" id="ARBA00019595"/>
    </source>
</evidence>
<comment type="pathway">
    <text evidence="5">Carbohydrate biosynthesis; dTDP-L-rhamnose biosynthesis.</text>
</comment>
<dbReference type="EC" id="5.1.3.13" evidence="3 5"/>
<name>A0ABU5MT11_9BACT</name>
<dbReference type="NCBIfam" id="TIGR01221">
    <property type="entry name" value="rmlC"/>
    <property type="match status" value="1"/>
</dbReference>
<gene>
    <name evidence="6" type="primary">rfbC</name>
    <name evidence="6" type="ORF">P9H32_01640</name>
</gene>
<proteinExistence type="inferred from homology"/>
<keyword evidence="5 6" id="KW-0413">Isomerase</keyword>
<evidence type="ECO:0000256" key="3">
    <source>
        <dbReference type="ARBA" id="ARBA00012098"/>
    </source>
</evidence>
<dbReference type="GO" id="GO:0008830">
    <property type="term" value="F:dTDP-4-dehydrorhamnose 3,5-epimerase activity"/>
    <property type="evidence" value="ECO:0007669"/>
    <property type="project" value="UniProtKB-EC"/>
</dbReference>
<dbReference type="Gene3D" id="2.60.120.10">
    <property type="entry name" value="Jelly Rolls"/>
    <property type="match status" value="1"/>
</dbReference>
<organism evidence="6 7">
    <name type="scientific">Pontiella agarivorans</name>
    <dbReference type="NCBI Taxonomy" id="3038953"/>
    <lineage>
        <taxon>Bacteria</taxon>
        <taxon>Pseudomonadati</taxon>
        <taxon>Kiritimatiellota</taxon>
        <taxon>Kiritimatiellia</taxon>
        <taxon>Kiritimatiellales</taxon>
        <taxon>Pontiellaceae</taxon>
        <taxon>Pontiella</taxon>
    </lineage>
</organism>
<keyword evidence="7" id="KW-1185">Reference proteome</keyword>
<evidence type="ECO:0000313" key="7">
    <source>
        <dbReference type="Proteomes" id="UP001290861"/>
    </source>
</evidence>
<evidence type="ECO:0000256" key="5">
    <source>
        <dbReference type="RuleBase" id="RU364069"/>
    </source>
</evidence>
<evidence type="ECO:0000256" key="1">
    <source>
        <dbReference type="ARBA" id="ARBA00001298"/>
    </source>
</evidence>
<comment type="function">
    <text evidence="2 5">Catalyzes the epimerization of the C3' and C5'positions of dTDP-6-deoxy-D-xylo-4-hexulose, forming dTDP-6-deoxy-L-lyxo-4-hexulose.</text>
</comment>
<comment type="caution">
    <text evidence="6">The sequence shown here is derived from an EMBL/GenBank/DDBJ whole genome shotgun (WGS) entry which is preliminary data.</text>
</comment>
<accession>A0ABU5MT11</accession>
<dbReference type="InterPro" id="IPR014710">
    <property type="entry name" value="RmlC-like_jellyroll"/>
</dbReference>
<dbReference type="EMBL" id="JARVCO010000002">
    <property type="protein sequence ID" value="MDZ8117315.1"/>
    <property type="molecule type" value="Genomic_DNA"/>
</dbReference>
<dbReference type="RefSeq" id="WP_322607116.1">
    <property type="nucleotide sequence ID" value="NZ_JARVCO010000002.1"/>
</dbReference>
<reference evidence="6 7" key="1">
    <citation type="journal article" date="2024" name="Appl. Environ. Microbiol.">
        <title>Pontiella agarivorans sp. nov., a novel marine anaerobic bacterium capable of degrading macroalgal polysaccharides and fixing nitrogen.</title>
        <authorList>
            <person name="Liu N."/>
            <person name="Kivenson V."/>
            <person name="Peng X."/>
            <person name="Cui Z."/>
            <person name="Lankiewicz T.S."/>
            <person name="Gosselin K.M."/>
            <person name="English C.J."/>
            <person name="Blair E.M."/>
            <person name="O'Malley M.A."/>
            <person name="Valentine D.L."/>
        </authorList>
    </citation>
    <scope>NUCLEOTIDE SEQUENCE [LARGE SCALE GENOMIC DNA]</scope>
    <source>
        <strain evidence="6 7">NLcol2</strain>
    </source>
</reference>
<protein>
    <recommendedName>
        <fullName evidence="4 5">dTDP-4-dehydrorhamnose 3,5-epimerase</fullName>
        <ecNumber evidence="3 5">5.1.3.13</ecNumber>
    </recommendedName>
    <alternativeName>
        <fullName evidence="5">Thymidine diphospho-4-keto-rhamnose 3,5-epimerase</fullName>
    </alternativeName>
</protein>
<dbReference type="InterPro" id="IPR011051">
    <property type="entry name" value="RmlC_Cupin_sf"/>
</dbReference>
<dbReference type="SUPFAM" id="SSF51182">
    <property type="entry name" value="RmlC-like cupins"/>
    <property type="match status" value="1"/>
</dbReference>
<dbReference type="InterPro" id="IPR000888">
    <property type="entry name" value="RmlC-like"/>
</dbReference>